<sequence>MASRQEVLDLVAKLLAKHFAKDDLVEVATTRQGVYLRLNTMVYLINTENIEAISRAEDPAGAAKRFMATMELTPKPAS</sequence>
<organism evidence="1 2">
    <name type="scientific">Mesorhizobium opportunistum</name>
    <dbReference type="NCBI Taxonomy" id="593909"/>
    <lineage>
        <taxon>Bacteria</taxon>
        <taxon>Pseudomonadati</taxon>
        <taxon>Pseudomonadota</taxon>
        <taxon>Alphaproteobacteria</taxon>
        <taxon>Hyphomicrobiales</taxon>
        <taxon>Phyllobacteriaceae</taxon>
        <taxon>Mesorhizobium</taxon>
    </lineage>
</organism>
<dbReference type="EMBL" id="JAMYPJ010000005">
    <property type="protein sequence ID" value="MER8932423.1"/>
    <property type="molecule type" value="Genomic_DNA"/>
</dbReference>
<dbReference type="Proteomes" id="UP001464387">
    <property type="component" value="Unassembled WGS sequence"/>
</dbReference>
<reference evidence="1 2" key="1">
    <citation type="journal article" date="2024" name="Proc. Natl. Acad. Sci. U.S.A.">
        <title>The evolutionary genomics of adaptation to stress in wild rhizobium bacteria.</title>
        <authorList>
            <person name="Kehlet-Delgado H."/>
            <person name="Montoya A.P."/>
            <person name="Jensen K.T."/>
            <person name="Wendlandt C.E."/>
            <person name="Dexheimer C."/>
            <person name="Roberts M."/>
            <person name="Torres Martinez L."/>
            <person name="Friesen M.L."/>
            <person name="Griffitts J.S."/>
            <person name="Porter S.S."/>
        </authorList>
    </citation>
    <scope>NUCLEOTIDE SEQUENCE [LARGE SCALE GENOMIC DNA]</scope>
    <source>
        <strain evidence="1 2">M0729</strain>
    </source>
</reference>
<dbReference type="RefSeq" id="WP_352567873.1">
    <property type="nucleotide sequence ID" value="NZ_JAMYMY010000004.1"/>
</dbReference>
<name>A0ABV1YB89_9HYPH</name>
<proteinExistence type="predicted"/>
<evidence type="ECO:0000313" key="1">
    <source>
        <dbReference type="EMBL" id="MER8932423.1"/>
    </source>
</evidence>
<accession>A0ABV1YB89</accession>
<comment type="caution">
    <text evidence="1">The sequence shown here is derived from an EMBL/GenBank/DDBJ whole genome shotgun (WGS) entry which is preliminary data.</text>
</comment>
<protein>
    <submittedName>
        <fullName evidence="1">Uncharacterized protein</fullName>
    </submittedName>
</protein>
<gene>
    <name evidence="1" type="ORF">NKI33_05535</name>
</gene>
<keyword evidence="2" id="KW-1185">Reference proteome</keyword>
<evidence type="ECO:0000313" key="2">
    <source>
        <dbReference type="Proteomes" id="UP001464387"/>
    </source>
</evidence>